<dbReference type="AlphaFoldDB" id="A0A0A0BS60"/>
<feature type="domain" description="Protein kinase" evidence="11">
    <location>
        <begin position="18"/>
        <end position="284"/>
    </location>
</feature>
<dbReference type="Proteomes" id="UP000029839">
    <property type="component" value="Unassembled WGS sequence"/>
</dbReference>
<keyword evidence="10" id="KW-1133">Transmembrane helix</keyword>
<organism evidence="13 14">
    <name type="scientific">Cellulomonas carbonis T26</name>
    <dbReference type="NCBI Taxonomy" id="947969"/>
    <lineage>
        <taxon>Bacteria</taxon>
        <taxon>Bacillati</taxon>
        <taxon>Actinomycetota</taxon>
        <taxon>Actinomycetes</taxon>
        <taxon>Micrococcales</taxon>
        <taxon>Cellulomonadaceae</taxon>
        <taxon>Cellulomonas</taxon>
    </lineage>
</organism>
<keyword evidence="10" id="KW-0812">Transmembrane</keyword>
<feature type="domain" description="PASTA" evidence="12">
    <location>
        <begin position="395"/>
        <end position="457"/>
    </location>
</feature>
<dbReference type="FunFam" id="1.10.510.10:FF:000021">
    <property type="entry name" value="Serine/threonine protein kinase"/>
    <property type="match status" value="1"/>
</dbReference>
<evidence type="ECO:0000256" key="10">
    <source>
        <dbReference type="SAM" id="Phobius"/>
    </source>
</evidence>
<evidence type="ECO:0000256" key="5">
    <source>
        <dbReference type="ARBA" id="ARBA00022777"/>
    </source>
</evidence>
<dbReference type="PANTHER" id="PTHR43289">
    <property type="entry name" value="MITOGEN-ACTIVATED PROTEIN KINASE KINASE KINASE 20-RELATED"/>
    <property type="match status" value="1"/>
</dbReference>
<dbReference type="SMART" id="SM00740">
    <property type="entry name" value="PASTA"/>
    <property type="match status" value="4"/>
</dbReference>
<feature type="region of interest" description="Disordered" evidence="9">
    <location>
        <begin position="288"/>
        <end position="313"/>
    </location>
</feature>
<reference evidence="13 14" key="1">
    <citation type="submission" date="2013-08" db="EMBL/GenBank/DDBJ databases">
        <title>Genome sequencing of Cellulomonas carbonis T26.</title>
        <authorList>
            <person name="Chen F."/>
            <person name="Li Y."/>
            <person name="Wang G."/>
        </authorList>
    </citation>
    <scope>NUCLEOTIDE SEQUENCE [LARGE SCALE GENOMIC DNA]</scope>
    <source>
        <strain evidence="13 14">T26</strain>
    </source>
</reference>
<dbReference type="PROSITE" id="PS00108">
    <property type="entry name" value="PROTEIN_KINASE_ST"/>
    <property type="match status" value="1"/>
</dbReference>
<gene>
    <name evidence="13" type="ORF">N868_14625</name>
</gene>
<dbReference type="PROSITE" id="PS51178">
    <property type="entry name" value="PASTA"/>
    <property type="match status" value="4"/>
</dbReference>
<dbReference type="RefSeq" id="WP_043606892.1">
    <property type="nucleotide sequence ID" value="NZ_AXCY01000047.1"/>
</dbReference>
<evidence type="ECO:0000313" key="14">
    <source>
        <dbReference type="Proteomes" id="UP000029839"/>
    </source>
</evidence>
<dbReference type="EC" id="2.7.11.1" evidence="1"/>
<dbReference type="PANTHER" id="PTHR43289:SF34">
    <property type="entry name" value="SERINE_THREONINE-PROTEIN KINASE YBDM-RELATED"/>
    <property type="match status" value="1"/>
</dbReference>
<dbReference type="InterPro" id="IPR000719">
    <property type="entry name" value="Prot_kinase_dom"/>
</dbReference>
<feature type="domain" description="PASTA" evidence="12">
    <location>
        <begin position="458"/>
        <end position="526"/>
    </location>
</feature>
<dbReference type="Gene3D" id="3.30.10.20">
    <property type="match status" value="4"/>
</dbReference>
<dbReference type="CDD" id="cd06577">
    <property type="entry name" value="PASTA_pknB"/>
    <property type="match status" value="4"/>
</dbReference>
<evidence type="ECO:0000256" key="7">
    <source>
        <dbReference type="ARBA" id="ARBA00047899"/>
    </source>
</evidence>
<dbReference type="PROSITE" id="PS50011">
    <property type="entry name" value="PROTEIN_KINASE_DOM"/>
    <property type="match status" value="1"/>
</dbReference>
<keyword evidence="3" id="KW-0808">Transferase</keyword>
<comment type="catalytic activity">
    <reaction evidence="7">
        <text>L-threonyl-[protein] + ATP = O-phospho-L-threonyl-[protein] + ADP + H(+)</text>
        <dbReference type="Rhea" id="RHEA:46608"/>
        <dbReference type="Rhea" id="RHEA-COMP:11060"/>
        <dbReference type="Rhea" id="RHEA-COMP:11605"/>
        <dbReference type="ChEBI" id="CHEBI:15378"/>
        <dbReference type="ChEBI" id="CHEBI:30013"/>
        <dbReference type="ChEBI" id="CHEBI:30616"/>
        <dbReference type="ChEBI" id="CHEBI:61977"/>
        <dbReference type="ChEBI" id="CHEBI:456216"/>
        <dbReference type="EC" id="2.7.11.1"/>
    </reaction>
</comment>
<evidence type="ECO:0000259" key="11">
    <source>
        <dbReference type="PROSITE" id="PS50011"/>
    </source>
</evidence>
<dbReference type="CDD" id="cd14014">
    <property type="entry name" value="STKc_PknB_like"/>
    <property type="match status" value="1"/>
</dbReference>
<name>A0A0A0BS60_9CELL</name>
<dbReference type="Gene3D" id="3.30.200.20">
    <property type="entry name" value="Phosphorylase Kinase, domain 1"/>
    <property type="match status" value="1"/>
</dbReference>
<keyword evidence="6" id="KW-0067">ATP-binding</keyword>
<evidence type="ECO:0000256" key="1">
    <source>
        <dbReference type="ARBA" id="ARBA00012513"/>
    </source>
</evidence>
<feature type="transmembrane region" description="Helical" evidence="10">
    <location>
        <begin position="365"/>
        <end position="386"/>
    </location>
</feature>
<feature type="domain" description="PASTA" evidence="12">
    <location>
        <begin position="527"/>
        <end position="593"/>
    </location>
</feature>
<keyword evidence="4" id="KW-0547">Nucleotide-binding</keyword>
<reference evidence="13 14" key="2">
    <citation type="journal article" date="2015" name="Stand. Genomic Sci.">
        <title>Draft genome sequence of Cellulomonas carbonis T26(T) and comparative analysis of six Cellulomonas genomes.</title>
        <authorList>
            <person name="Zhuang W."/>
            <person name="Zhang S."/>
            <person name="Xia X."/>
            <person name="Wang G."/>
        </authorList>
    </citation>
    <scope>NUCLEOTIDE SEQUENCE [LARGE SCALE GENOMIC DNA]</scope>
    <source>
        <strain evidence="13 14">T26</strain>
    </source>
</reference>
<proteinExistence type="predicted"/>
<sequence>MAATLTDPLIGHVVDGRYEVLSRIARGGMATVYLATDRRLDREVALKVMHPHLADGASGSDFVARFRREARAAARLTHPGLVGVYDQGVDGETSYLTMEYVDGPTLRRRLTTEGSLTVGEALRVTESVLDALAVAHRAHLVHRDIKPENVLVPDDGRVKVADFGLARAVTEASATATGTVLGTVAYLAPELVTQGASDARTDVYAVGILLYEMLTGRQPFTGATPIQVAYQHVNDDVPGPSDVVPWLPVELDELVQALAARDPDERPAEAGAALTMLRRTRAALDDGTLARRADVTPSEDAAETPDAAGDSDATAALTGVARERSERGRTVALPVGAVDLVDDGRDDRTEGAEPADDVRRWRRRVTAVLAVVAIGALTGIGLVWYWTSGPGAWTTVPSGLAGTTQAEAEAALDELGIGSTAVEAFDPVVAEGLVVDSDPAAGERVHRDGTVELVVSKGPDLRVVPADLVGTPVADATAALEEAGFVVPEPESAYDDTVPAGAVLSASAEPGASLPVGTEVALTVSDGPAPVTVISVVGVPLADARAQLEADGLVVAEQQDFSEQYPKGTVMAQAPAPGTEGFRGDTVTVTVSQGPPLVEVPDVVGKQFGEARQQLEQLGLVVVREDVLGGFFGTVRTQDVTPGSAIPKGSTVTLAVV</sequence>
<dbReference type="NCBIfam" id="NF033483">
    <property type="entry name" value="PknB_PASTA_kin"/>
    <property type="match status" value="1"/>
</dbReference>
<evidence type="ECO:0000256" key="8">
    <source>
        <dbReference type="ARBA" id="ARBA00048679"/>
    </source>
</evidence>
<evidence type="ECO:0000256" key="2">
    <source>
        <dbReference type="ARBA" id="ARBA00022527"/>
    </source>
</evidence>
<dbReference type="Pfam" id="PF03793">
    <property type="entry name" value="PASTA"/>
    <property type="match status" value="4"/>
</dbReference>
<dbReference type="InterPro" id="IPR008271">
    <property type="entry name" value="Ser/Thr_kinase_AS"/>
</dbReference>
<dbReference type="Pfam" id="PF00069">
    <property type="entry name" value="Pkinase"/>
    <property type="match status" value="1"/>
</dbReference>
<keyword evidence="10" id="KW-0472">Membrane</keyword>
<evidence type="ECO:0000256" key="9">
    <source>
        <dbReference type="SAM" id="MobiDB-lite"/>
    </source>
</evidence>
<dbReference type="GO" id="GO:0004674">
    <property type="term" value="F:protein serine/threonine kinase activity"/>
    <property type="evidence" value="ECO:0007669"/>
    <property type="project" value="UniProtKB-KW"/>
</dbReference>
<dbReference type="SUPFAM" id="SSF56112">
    <property type="entry name" value="Protein kinase-like (PK-like)"/>
    <property type="match status" value="1"/>
</dbReference>
<dbReference type="SMART" id="SM00220">
    <property type="entry name" value="S_TKc"/>
    <property type="match status" value="1"/>
</dbReference>
<dbReference type="InterPro" id="IPR011009">
    <property type="entry name" value="Kinase-like_dom_sf"/>
</dbReference>
<accession>A0A0A0BS60</accession>
<evidence type="ECO:0000259" key="12">
    <source>
        <dbReference type="PROSITE" id="PS51178"/>
    </source>
</evidence>
<evidence type="ECO:0000256" key="6">
    <source>
        <dbReference type="ARBA" id="ARBA00022840"/>
    </source>
</evidence>
<dbReference type="GO" id="GO:0005524">
    <property type="term" value="F:ATP binding"/>
    <property type="evidence" value="ECO:0007669"/>
    <property type="project" value="UniProtKB-KW"/>
</dbReference>
<feature type="domain" description="PASTA" evidence="12">
    <location>
        <begin position="594"/>
        <end position="657"/>
    </location>
</feature>
<dbReference type="SUPFAM" id="SSF54184">
    <property type="entry name" value="Penicillin-binding protein 2x (pbp-2x), c-terminal domain"/>
    <property type="match status" value="1"/>
</dbReference>
<dbReference type="InterPro" id="IPR005543">
    <property type="entry name" value="PASTA_dom"/>
</dbReference>
<keyword evidence="14" id="KW-1185">Reference proteome</keyword>
<dbReference type="EMBL" id="AXCY01000047">
    <property type="protein sequence ID" value="KGM10517.1"/>
    <property type="molecule type" value="Genomic_DNA"/>
</dbReference>
<dbReference type="FunFam" id="3.30.200.20:FF:000035">
    <property type="entry name" value="Serine/threonine protein kinase Stk1"/>
    <property type="match status" value="1"/>
</dbReference>
<dbReference type="GO" id="GO:0045717">
    <property type="term" value="P:negative regulation of fatty acid biosynthetic process"/>
    <property type="evidence" value="ECO:0007669"/>
    <property type="project" value="UniProtKB-ARBA"/>
</dbReference>
<evidence type="ECO:0000256" key="3">
    <source>
        <dbReference type="ARBA" id="ARBA00022679"/>
    </source>
</evidence>
<comment type="caution">
    <text evidence="13">The sequence shown here is derived from an EMBL/GenBank/DDBJ whole genome shotgun (WGS) entry which is preliminary data.</text>
</comment>
<evidence type="ECO:0000313" key="13">
    <source>
        <dbReference type="EMBL" id="KGM10517.1"/>
    </source>
</evidence>
<comment type="catalytic activity">
    <reaction evidence="8">
        <text>L-seryl-[protein] + ATP = O-phospho-L-seryl-[protein] + ADP + H(+)</text>
        <dbReference type="Rhea" id="RHEA:17989"/>
        <dbReference type="Rhea" id="RHEA-COMP:9863"/>
        <dbReference type="Rhea" id="RHEA-COMP:11604"/>
        <dbReference type="ChEBI" id="CHEBI:15378"/>
        <dbReference type="ChEBI" id="CHEBI:29999"/>
        <dbReference type="ChEBI" id="CHEBI:30616"/>
        <dbReference type="ChEBI" id="CHEBI:83421"/>
        <dbReference type="ChEBI" id="CHEBI:456216"/>
        <dbReference type="EC" id="2.7.11.1"/>
    </reaction>
</comment>
<dbReference type="Gene3D" id="1.10.510.10">
    <property type="entry name" value="Transferase(Phosphotransferase) domain 1"/>
    <property type="match status" value="1"/>
</dbReference>
<keyword evidence="5 13" id="KW-0418">Kinase</keyword>
<dbReference type="OrthoDB" id="9762169at2"/>
<protein>
    <recommendedName>
        <fullName evidence="1">non-specific serine/threonine protein kinase</fullName>
        <ecNumber evidence="1">2.7.11.1</ecNumber>
    </recommendedName>
</protein>
<keyword evidence="2 13" id="KW-0723">Serine/threonine-protein kinase</keyword>
<evidence type="ECO:0000256" key="4">
    <source>
        <dbReference type="ARBA" id="ARBA00022741"/>
    </source>
</evidence>